<name>A0AAP0NA71_LIQFO</name>
<dbReference type="EMBL" id="JBBPBK010000015">
    <property type="protein sequence ID" value="KAK9268477.1"/>
    <property type="molecule type" value="Genomic_DNA"/>
</dbReference>
<reference evidence="4 5" key="1">
    <citation type="journal article" date="2024" name="Plant J.">
        <title>Genome sequences and population genomics reveal climatic adaptation and genomic divergence between two closely related sweetgum species.</title>
        <authorList>
            <person name="Xu W.Q."/>
            <person name="Ren C.Q."/>
            <person name="Zhang X.Y."/>
            <person name="Comes H.P."/>
            <person name="Liu X.H."/>
            <person name="Li Y.G."/>
            <person name="Kettle C.J."/>
            <person name="Jalonen R."/>
            <person name="Gaisberger H."/>
            <person name="Ma Y.Z."/>
            <person name="Qiu Y.X."/>
        </authorList>
    </citation>
    <scope>NUCLEOTIDE SEQUENCE [LARGE SCALE GENOMIC DNA]</scope>
    <source>
        <strain evidence="4">Hangzhou</strain>
    </source>
</reference>
<dbReference type="InterPro" id="IPR035979">
    <property type="entry name" value="RBD_domain_sf"/>
</dbReference>
<keyword evidence="1 2" id="KW-0694">RNA-binding</keyword>
<evidence type="ECO:0000259" key="3">
    <source>
        <dbReference type="PROSITE" id="PS50102"/>
    </source>
</evidence>
<dbReference type="GO" id="GO:0003723">
    <property type="term" value="F:RNA binding"/>
    <property type="evidence" value="ECO:0007669"/>
    <property type="project" value="UniProtKB-UniRule"/>
</dbReference>
<gene>
    <name evidence="4" type="ORF">L1049_000228</name>
</gene>
<dbReference type="InterPro" id="IPR000504">
    <property type="entry name" value="RRM_dom"/>
</dbReference>
<organism evidence="4 5">
    <name type="scientific">Liquidambar formosana</name>
    <name type="common">Formosan gum</name>
    <dbReference type="NCBI Taxonomy" id="63359"/>
    <lineage>
        <taxon>Eukaryota</taxon>
        <taxon>Viridiplantae</taxon>
        <taxon>Streptophyta</taxon>
        <taxon>Embryophyta</taxon>
        <taxon>Tracheophyta</taxon>
        <taxon>Spermatophyta</taxon>
        <taxon>Magnoliopsida</taxon>
        <taxon>eudicotyledons</taxon>
        <taxon>Gunneridae</taxon>
        <taxon>Pentapetalae</taxon>
        <taxon>Saxifragales</taxon>
        <taxon>Altingiaceae</taxon>
        <taxon>Liquidambar</taxon>
    </lineage>
</organism>
<dbReference type="SUPFAM" id="SSF54928">
    <property type="entry name" value="RNA-binding domain, RBD"/>
    <property type="match status" value="1"/>
</dbReference>
<dbReference type="CDD" id="cd00590">
    <property type="entry name" value="RRM_SF"/>
    <property type="match status" value="1"/>
</dbReference>
<dbReference type="SMART" id="SM00360">
    <property type="entry name" value="RRM"/>
    <property type="match status" value="1"/>
</dbReference>
<evidence type="ECO:0000256" key="2">
    <source>
        <dbReference type="PROSITE-ProRule" id="PRU00176"/>
    </source>
</evidence>
<evidence type="ECO:0000256" key="1">
    <source>
        <dbReference type="ARBA" id="ARBA00022884"/>
    </source>
</evidence>
<dbReference type="GO" id="GO:0005634">
    <property type="term" value="C:nucleus"/>
    <property type="evidence" value="ECO:0007669"/>
    <property type="project" value="TreeGrafter"/>
</dbReference>
<sequence length="151" mass="16722">MDFSGPFALLYISKSNRGGSPKMTPSSSSAVDQILAPLSPPPYIYGENVFAKHVFTGFRNLAELQVYFEEERREMTIDDDNSIYVGGLPYDATDESIRRVFDLYGSIVAVKIINDLGIGGKCYGFVTFTNPRSAIDAINDMNGRTFDIVKL</sequence>
<dbReference type="InterPro" id="IPR050886">
    <property type="entry name" value="RNA-binding_reg"/>
</dbReference>
<dbReference type="PROSITE" id="PS50102">
    <property type="entry name" value="RRM"/>
    <property type="match status" value="1"/>
</dbReference>
<proteinExistence type="predicted"/>
<protein>
    <recommendedName>
        <fullName evidence="3">RRM domain-containing protein</fullName>
    </recommendedName>
</protein>
<dbReference type="InterPro" id="IPR012677">
    <property type="entry name" value="Nucleotide-bd_a/b_plait_sf"/>
</dbReference>
<dbReference type="Gene3D" id="3.30.70.330">
    <property type="match status" value="1"/>
</dbReference>
<dbReference type="PANTHER" id="PTHR48024">
    <property type="entry name" value="GEO13361P1-RELATED"/>
    <property type="match status" value="1"/>
</dbReference>
<evidence type="ECO:0000313" key="4">
    <source>
        <dbReference type="EMBL" id="KAK9268477.1"/>
    </source>
</evidence>
<dbReference type="GO" id="GO:0005739">
    <property type="term" value="C:mitochondrion"/>
    <property type="evidence" value="ECO:0007669"/>
    <property type="project" value="TreeGrafter"/>
</dbReference>
<keyword evidence="5" id="KW-1185">Reference proteome</keyword>
<feature type="domain" description="RRM" evidence="3">
    <location>
        <begin position="81"/>
        <end position="151"/>
    </location>
</feature>
<dbReference type="PANTHER" id="PTHR48024:SF56">
    <property type="entry name" value="HETEROGENEOUS NUCLEAR RIBONUCLEOPROTEIN A0"/>
    <property type="match status" value="1"/>
</dbReference>
<dbReference type="Pfam" id="PF00076">
    <property type="entry name" value="RRM_1"/>
    <property type="match status" value="1"/>
</dbReference>
<dbReference type="Proteomes" id="UP001415857">
    <property type="component" value="Unassembled WGS sequence"/>
</dbReference>
<accession>A0AAP0NA71</accession>
<evidence type="ECO:0000313" key="5">
    <source>
        <dbReference type="Proteomes" id="UP001415857"/>
    </source>
</evidence>
<comment type="caution">
    <text evidence="4">The sequence shown here is derived from an EMBL/GenBank/DDBJ whole genome shotgun (WGS) entry which is preliminary data.</text>
</comment>
<dbReference type="AlphaFoldDB" id="A0AAP0NA71"/>